<dbReference type="EMBL" id="MLJW01003664">
    <property type="protein sequence ID" value="OIQ71580.1"/>
    <property type="molecule type" value="Genomic_DNA"/>
</dbReference>
<feature type="transmembrane region" description="Helical" evidence="1">
    <location>
        <begin position="48"/>
        <end position="68"/>
    </location>
</feature>
<reference evidence="2" key="1">
    <citation type="submission" date="2016-10" db="EMBL/GenBank/DDBJ databases">
        <title>Sequence of Gallionella enrichment culture.</title>
        <authorList>
            <person name="Poehlein A."/>
            <person name="Muehling M."/>
            <person name="Daniel R."/>
        </authorList>
    </citation>
    <scope>NUCLEOTIDE SEQUENCE</scope>
</reference>
<keyword evidence="1" id="KW-0812">Transmembrane</keyword>
<evidence type="ECO:0000256" key="1">
    <source>
        <dbReference type="SAM" id="Phobius"/>
    </source>
</evidence>
<protein>
    <submittedName>
        <fullName evidence="2">Uncharacterized protein</fullName>
    </submittedName>
</protein>
<proteinExistence type="predicted"/>
<organism evidence="2">
    <name type="scientific">mine drainage metagenome</name>
    <dbReference type="NCBI Taxonomy" id="410659"/>
    <lineage>
        <taxon>unclassified sequences</taxon>
        <taxon>metagenomes</taxon>
        <taxon>ecological metagenomes</taxon>
    </lineage>
</organism>
<keyword evidence="1" id="KW-1133">Transmembrane helix</keyword>
<evidence type="ECO:0000313" key="2">
    <source>
        <dbReference type="EMBL" id="OIQ71580.1"/>
    </source>
</evidence>
<sequence>MNTSSTPVSAKSSIDVSKVALAAGFSPRAASTAKAVPSMVPPTQKPSVLMVLAVVISCVTLIALMTALSM</sequence>
<gene>
    <name evidence="2" type="ORF">GALL_468030</name>
</gene>
<accession>A0A1J5PVK1</accession>
<dbReference type="AlphaFoldDB" id="A0A1J5PVK1"/>
<keyword evidence="1" id="KW-0472">Membrane</keyword>
<comment type="caution">
    <text evidence="2">The sequence shown here is derived from an EMBL/GenBank/DDBJ whole genome shotgun (WGS) entry which is preliminary data.</text>
</comment>
<name>A0A1J5PVK1_9ZZZZ</name>